<dbReference type="Proteomes" id="UP001172082">
    <property type="component" value="Unassembled WGS sequence"/>
</dbReference>
<evidence type="ECO:0000313" key="3">
    <source>
        <dbReference type="EMBL" id="MDN5202184.1"/>
    </source>
</evidence>
<dbReference type="RefSeq" id="WP_346752210.1">
    <property type="nucleotide sequence ID" value="NZ_JAUJEA010000004.1"/>
</dbReference>
<dbReference type="Gene3D" id="2.130.10.130">
    <property type="entry name" value="Integrin alpha, N-terminal"/>
    <property type="match status" value="3"/>
</dbReference>
<feature type="domain" description="ASPIC/UnbV" evidence="2">
    <location>
        <begin position="532"/>
        <end position="598"/>
    </location>
</feature>
<accession>A0ABT8KPN4</accession>
<protein>
    <submittedName>
        <fullName evidence="3">VCBS repeat-containing protein</fullName>
    </submittedName>
</protein>
<keyword evidence="1" id="KW-0732">Signal</keyword>
<sequence>MTGRLLIVLLIFPSCLLAYQEKPVKQLFKKVDAVQSGITFRNNITESEHFNYYMFMHIYMGAGVAVGDFNNDNLPDIYFVSNRESNKLYLNKGGLEFEDITESAGVGGGKGFYTGVTTVDINQDGYLDIYICRSGPETETFQSNLLYINNGDLTFSDRTSSYGLSELVSHSIQSTFFDYDKDGDLDVYIVNTPVNFKLTNQIIHVDSMYNTPAYKNYGGNDKLYRNNGNNTFTDVSEEAGIKQDAFFGLNVLTSDLNGDGWEDIFVSNDFSGPDFCYINNQDGTFSESNRKVFAHTATFSMGGDIGDINNDGHQDLIVLDMLPADYKRSKTSMTMVPRELMTEMIESGYHKQYMHNMVQLNTGKRGEETDHLFREIGYYSGLAKTDWSWSCLIADFDLDGFNDVHITNGILRDVTNSDARLSQINYFNELKSKKDVTAKEIMKARELFPSVKLNNFLFKNNGDLTFGDISEGNVGPPSFSNGSAMADFDNDGDLDYVCNNVNEQAFLFENLASETNNYLKVELIGSENNKRGIGSKISLSVNDQTQIKYQYVTKGYFSASDDKIIFGLGREKKIDKVEIQWPDGKTQSLKNVKANSKIKLNYKDASFPHGQLKHEPRALLEKTNLLGNYRHKEIPYDDFKHQLLLPHKLSALGPGLAKGDVNGDGLEDVFIAGAAGFESRIFIQKSNGEFEVSNQQGLKSSVNNEDIAACFFDADNDGDLDLYVASGSYEFADGSDELKDRLYFNDGTGEFIEKEAVLPEIKTSTATVISFDLEGDGDLDLFVGGRTIQGEYPYAPKSYLLRNDNGKFEDVTQKIAPDLRRPGMITDGLHIDYDGDSDQDLILVGEWMPVILVENSGGAQLNIISLPETDGWWNCIEPMDYDNDGDIDYLIGNLGLNYKYSAKTDKPFHVYADDLDGQGVIDIVLAKEIQEELFPVRGKMCSSEQMPFIETKYATFTEFAEANIEDIYGIVLKEAIHLKAHRFETSVLLNHGEGSFTIEPLDKLAQLSPVNDFIIEDFDHDGNQDILLAGNLIDSEVETTPGDSGIGLMMLGTGDGTFTPQNHITSGFFEAGNVKRMIKIKIGKKNAVIVANNNSIISTYLIN</sequence>
<dbReference type="InterPro" id="IPR027039">
    <property type="entry name" value="Crtac1"/>
</dbReference>
<keyword evidence="4" id="KW-1185">Reference proteome</keyword>
<dbReference type="PANTHER" id="PTHR16026:SF0">
    <property type="entry name" value="CARTILAGE ACIDIC PROTEIN 1"/>
    <property type="match status" value="1"/>
</dbReference>
<dbReference type="InterPro" id="IPR011519">
    <property type="entry name" value="UnbV_ASPIC"/>
</dbReference>
<dbReference type="InterPro" id="IPR013517">
    <property type="entry name" value="FG-GAP"/>
</dbReference>
<dbReference type="Pfam" id="PF13517">
    <property type="entry name" value="FG-GAP_3"/>
    <property type="match status" value="5"/>
</dbReference>
<evidence type="ECO:0000313" key="4">
    <source>
        <dbReference type="Proteomes" id="UP001172082"/>
    </source>
</evidence>
<proteinExistence type="predicted"/>
<dbReference type="Pfam" id="PF07593">
    <property type="entry name" value="UnbV_ASPIC"/>
    <property type="match status" value="1"/>
</dbReference>
<comment type="caution">
    <text evidence="3">The sequence shown here is derived from an EMBL/GenBank/DDBJ whole genome shotgun (WGS) entry which is preliminary data.</text>
</comment>
<dbReference type="SUPFAM" id="SSF69318">
    <property type="entry name" value="Integrin alpha N-terminal domain"/>
    <property type="match status" value="3"/>
</dbReference>
<evidence type="ECO:0000256" key="1">
    <source>
        <dbReference type="ARBA" id="ARBA00022729"/>
    </source>
</evidence>
<dbReference type="EMBL" id="JAUJEA010000004">
    <property type="protein sequence ID" value="MDN5202184.1"/>
    <property type="molecule type" value="Genomic_DNA"/>
</dbReference>
<evidence type="ECO:0000259" key="2">
    <source>
        <dbReference type="Pfam" id="PF07593"/>
    </source>
</evidence>
<name>A0ABT8KPN4_9BACT</name>
<organism evidence="3 4">
    <name type="scientific">Splendidivirga corallicola</name>
    <dbReference type="NCBI Taxonomy" id="3051826"/>
    <lineage>
        <taxon>Bacteria</taxon>
        <taxon>Pseudomonadati</taxon>
        <taxon>Bacteroidota</taxon>
        <taxon>Cytophagia</taxon>
        <taxon>Cytophagales</taxon>
        <taxon>Splendidivirgaceae</taxon>
        <taxon>Splendidivirga</taxon>
    </lineage>
</organism>
<dbReference type="PANTHER" id="PTHR16026">
    <property type="entry name" value="CARTILAGE ACIDIC PROTEIN 1"/>
    <property type="match status" value="1"/>
</dbReference>
<reference evidence="3" key="1">
    <citation type="submission" date="2023-06" db="EMBL/GenBank/DDBJ databases">
        <title>Genomic of Parafulvivirga corallium.</title>
        <authorList>
            <person name="Wang G."/>
        </authorList>
    </citation>
    <scope>NUCLEOTIDE SEQUENCE</scope>
    <source>
        <strain evidence="3">BMA10</strain>
    </source>
</reference>
<gene>
    <name evidence="3" type="ORF">QQ008_12440</name>
</gene>
<dbReference type="InterPro" id="IPR028994">
    <property type="entry name" value="Integrin_alpha_N"/>
</dbReference>